<dbReference type="Pfam" id="PF03466">
    <property type="entry name" value="LysR_substrate"/>
    <property type="match status" value="1"/>
</dbReference>
<name>H1S8S1_9BURK</name>
<dbReference type="Pfam" id="PF00126">
    <property type="entry name" value="HTH_1"/>
    <property type="match status" value="1"/>
</dbReference>
<organism evidence="6 7">
    <name type="scientific">Cupriavidus basilensis OR16</name>
    <dbReference type="NCBI Taxonomy" id="1127483"/>
    <lineage>
        <taxon>Bacteria</taxon>
        <taxon>Pseudomonadati</taxon>
        <taxon>Pseudomonadota</taxon>
        <taxon>Betaproteobacteria</taxon>
        <taxon>Burkholderiales</taxon>
        <taxon>Burkholderiaceae</taxon>
        <taxon>Cupriavidus</taxon>
    </lineage>
</organism>
<dbReference type="SUPFAM" id="SSF53850">
    <property type="entry name" value="Periplasmic binding protein-like II"/>
    <property type="match status" value="1"/>
</dbReference>
<evidence type="ECO:0000313" key="7">
    <source>
        <dbReference type="Proteomes" id="UP000005808"/>
    </source>
</evidence>
<evidence type="ECO:0000256" key="3">
    <source>
        <dbReference type="ARBA" id="ARBA00023125"/>
    </source>
</evidence>
<comment type="caution">
    <text evidence="6">The sequence shown here is derived from an EMBL/GenBank/DDBJ whole genome shotgun (WGS) entry which is preliminary data.</text>
</comment>
<dbReference type="PRINTS" id="PR00039">
    <property type="entry name" value="HTHLYSR"/>
</dbReference>
<dbReference type="InterPro" id="IPR000847">
    <property type="entry name" value="LysR_HTH_N"/>
</dbReference>
<comment type="similarity">
    <text evidence="1">Belongs to the LysR transcriptional regulatory family.</text>
</comment>
<dbReference type="OrthoDB" id="9786526at2"/>
<evidence type="ECO:0000259" key="5">
    <source>
        <dbReference type="PROSITE" id="PS50931"/>
    </source>
</evidence>
<feature type="domain" description="HTH lysR-type" evidence="5">
    <location>
        <begin position="1"/>
        <end position="58"/>
    </location>
</feature>
<dbReference type="PANTHER" id="PTHR30126:SF94">
    <property type="entry name" value="LYSR FAMILY TRANSCRIPTIONAL REGULATOR"/>
    <property type="match status" value="1"/>
</dbReference>
<dbReference type="GO" id="GO:0003700">
    <property type="term" value="F:DNA-binding transcription factor activity"/>
    <property type="evidence" value="ECO:0007669"/>
    <property type="project" value="InterPro"/>
</dbReference>
<dbReference type="InterPro" id="IPR036388">
    <property type="entry name" value="WH-like_DNA-bd_sf"/>
</dbReference>
<dbReference type="PROSITE" id="PS50931">
    <property type="entry name" value="HTH_LYSR"/>
    <property type="match status" value="1"/>
</dbReference>
<keyword evidence="2" id="KW-0805">Transcription regulation</keyword>
<protein>
    <submittedName>
        <fullName evidence="6">LysR family transcriptional regulator</fullName>
    </submittedName>
</protein>
<dbReference type="Gene3D" id="1.10.10.10">
    <property type="entry name" value="Winged helix-like DNA-binding domain superfamily/Winged helix DNA-binding domain"/>
    <property type="match status" value="1"/>
</dbReference>
<reference evidence="6 7" key="1">
    <citation type="journal article" date="2012" name="J. Bacteriol.">
        <title>De Novo Genome Project of Cupriavidus basilensis OR16.</title>
        <authorList>
            <person name="Cserhati M."/>
            <person name="Kriszt B."/>
            <person name="Szoboszlay S."/>
            <person name="Toth A."/>
            <person name="Szabo I."/>
            <person name="Tancsics A."/>
            <person name="Nagy I."/>
            <person name="Horvath B."/>
            <person name="Nagy I."/>
            <person name="Kukolya J."/>
        </authorList>
    </citation>
    <scope>NUCLEOTIDE SEQUENCE [LARGE SCALE GENOMIC DNA]</scope>
    <source>
        <strain evidence="6 7">OR16</strain>
    </source>
</reference>
<evidence type="ECO:0000256" key="4">
    <source>
        <dbReference type="ARBA" id="ARBA00023163"/>
    </source>
</evidence>
<dbReference type="PATRIC" id="fig|1127483.3.peg.4393"/>
<dbReference type="AlphaFoldDB" id="H1S8S1"/>
<proteinExistence type="inferred from homology"/>
<dbReference type="GO" id="GO:0000976">
    <property type="term" value="F:transcription cis-regulatory region binding"/>
    <property type="evidence" value="ECO:0007669"/>
    <property type="project" value="TreeGrafter"/>
</dbReference>
<dbReference type="RefSeq" id="WP_006159825.1">
    <property type="nucleotide sequence ID" value="NZ_AHJE01000053.1"/>
</dbReference>
<gene>
    <name evidence="6" type="ORF">OR16_21963</name>
</gene>
<dbReference type="InterPro" id="IPR005119">
    <property type="entry name" value="LysR_subst-bd"/>
</dbReference>
<accession>H1S8S1</accession>
<dbReference type="SUPFAM" id="SSF46785">
    <property type="entry name" value="Winged helix' DNA-binding domain"/>
    <property type="match status" value="1"/>
</dbReference>
<keyword evidence="4" id="KW-0804">Transcription</keyword>
<dbReference type="EMBL" id="AHJE01000053">
    <property type="protein sequence ID" value="EHP41113.1"/>
    <property type="molecule type" value="Genomic_DNA"/>
</dbReference>
<dbReference type="Proteomes" id="UP000005808">
    <property type="component" value="Unassembled WGS sequence"/>
</dbReference>
<dbReference type="InterPro" id="IPR036390">
    <property type="entry name" value="WH_DNA-bd_sf"/>
</dbReference>
<sequence length="302" mass="33004">MTLKQLEAFYWAAKLGSFSVAAARLHVTQSSLSKRIAELEDDLGKALFDRTGQRSVITDAGERLLEHAAQILDIESRIRSDLDMAGALRGSCRFGISELVASTWFPRLVARVRELHPNLVLEPQVDLTRNLERKLERGELDFAIIPGPSTSPNLSQEKVGELAYKWMASPQRLACGTVLTPRHFAEHPVIMLSAEAGLTLAFERWAAEQNLEIPRALVCNSLSALIAMVMAGVGISLFPQSYVAPFVRAGKLAELASKPAPHNLSYVKAVTMEEADFSVSSPLWPEATTVNGKGKAKTARGK</sequence>
<keyword evidence="3" id="KW-0238">DNA-binding</keyword>
<dbReference type="CDD" id="cd05466">
    <property type="entry name" value="PBP2_LTTR_substrate"/>
    <property type="match status" value="1"/>
</dbReference>
<dbReference type="FunFam" id="1.10.10.10:FF:000001">
    <property type="entry name" value="LysR family transcriptional regulator"/>
    <property type="match status" value="1"/>
</dbReference>
<evidence type="ECO:0000256" key="1">
    <source>
        <dbReference type="ARBA" id="ARBA00009437"/>
    </source>
</evidence>
<evidence type="ECO:0000313" key="6">
    <source>
        <dbReference type="EMBL" id="EHP41113.1"/>
    </source>
</evidence>
<dbReference type="PANTHER" id="PTHR30126">
    <property type="entry name" value="HTH-TYPE TRANSCRIPTIONAL REGULATOR"/>
    <property type="match status" value="1"/>
</dbReference>
<evidence type="ECO:0000256" key="2">
    <source>
        <dbReference type="ARBA" id="ARBA00023015"/>
    </source>
</evidence>
<dbReference type="Gene3D" id="3.40.190.10">
    <property type="entry name" value="Periplasmic binding protein-like II"/>
    <property type="match status" value="2"/>
</dbReference>